<protein>
    <recommendedName>
        <fullName evidence="1">Proteasome subunit beta type-4</fullName>
    </recommendedName>
</protein>
<dbReference type="EMBL" id="JARGDH010000006">
    <property type="protein sequence ID" value="KAL0266145.1"/>
    <property type="molecule type" value="Genomic_DNA"/>
</dbReference>
<dbReference type="InterPro" id="IPR054413">
    <property type="entry name" value="LSO1/2"/>
</dbReference>
<dbReference type="PANTHER" id="PTHR32194">
    <property type="entry name" value="METALLOPROTEASE TLDD"/>
    <property type="match status" value="1"/>
</dbReference>
<evidence type="ECO:0000256" key="3">
    <source>
        <dbReference type="ARBA" id="ARBA00026071"/>
    </source>
</evidence>
<reference evidence="5" key="1">
    <citation type="journal article" date="2024" name="Gigascience">
        <title>Chromosome-level genome of the poultry shaft louse Menopon gallinae provides insight into the host-switching and adaptive evolution of parasitic lice.</title>
        <authorList>
            <person name="Xu Y."/>
            <person name="Ma L."/>
            <person name="Liu S."/>
            <person name="Liang Y."/>
            <person name="Liu Q."/>
            <person name="He Z."/>
            <person name="Tian L."/>
            <person name="Duan Y."/>
            <person name="Cai W."/>
            <person name="Li H."/>
            <person name="Song F."/>
        </authorList>
    </citation>
    <scope>NUCLEOTIDE SEQUENCE</scope>
    <source>
        <strain evidence="5">Cailab_2023a</strain>
    </source>
</reference>
<name>A0AAW2H8U2_9NEOP</name>
<evidence type="ECO:0000313" key="5">
    <source>
        <dbReference type="EMBL" id="KAL0266145.1"/>
    </source>
</evidence>
<proteinExistence type="predicted"/>
<dbReference type="InterPro" id="IPR029055">
    <property type="entry name" value="Ntn_hydrolases_N"/>
</dbReference>
<dbReference type="InterPro" id="IPR023333">
    <property type="entry name" value="Proteasome_suB-type"/>
</dbReference>
<dbReference type="PANTHER" id="PTHR32194:SF6">
    <property type="entry name" value="PROTEASOME SUBUNIT BETA"/>
    <property type="match status" value="1"/>
</dbReference>
<dbReference type="GO" id="GO:0005737">
    <property type="term" value="C:cytoplasm"/>
    <property type="evidence" value="ECO:0007669"/>
    <property type="project" value="TreeGrafter"/>
</dbReference>
<feature type="domain" description="LSO1/LSO2" evidence="4">
    <location>
        <begin position="200"/>
        <end position="261"/>
    </location>
</feature>
<sequence>MKRFVVGSSALGLRSEACTVVAADTQLSYGSMSMYRGTKIFSLNDTFVAFSGEHSDAQEVMNFIRTEEEKEEFPLVTTSYFKMLQRLFYSKRSRLQPLNAECIVAGRGFLGCVNGLGNFFESDVICTGMAAHIATPYLRASSEEPVLRMMRAMELLSKRDCRASNEIQIGIIDDKGMRIEEKKLAINWDLGNNNNEIVYGLMRKLQAKEEKIRKEEELKEEEAKRFWAIGAKDESKQQALELKRQEKIARRAMRKKIYDEEHGL</sequence>
<organism evidence="5">
    <name type="scientific">Menopon gallinae</name>
    <name type="common">poultry shaft louse</name>
    <dbReference type="NCBI Taxonomy" id="328185"/>
    <lineage>
        <taxon>Eukaryota</taxon>
        <taxon>Metazoa</taxon>
        <taxon>Ecdysozoa</taxon>
        <taxon>Arthropoda</taxon>
        <taxon>Hexapoda</taxon>
        <taxon>Insecta</taxon>
        <taxon>Pterygota</taxon>
        <taxon>Neoptera</taxon>
        <taxon>Paraneoptera</taxon>
        <taxon>Psocodea</taxon>
        <taxon>Troctomorpha</taxon>
        <taxon>Phthiraptera</taxon>
        <taxon>Amblycera</taxon>
        <taxon>Menoponidae</taxon>
        <taxon>Menopon</taxon>
    </lineage>
</organism>
<accession>A0AAW2H8U2</accession>
<dbReference type="Gene3D" id="3.60.20.10">
    <property type="entry name" value="Glutamine Phosphoribosylpyrophosphate, subunit 1, domain 1"/>
    <property type="match status" value="1"/>
</dbReference>
<comment type="subunit">
    <text evidence="3">The 26S proteasome consists of a 20S proteasome core and two 19S regulatory subunits. The 20S proteasome core is composed of 28 subunits that are arranged in four stacked rings, resulting in a barrel-shaped structure. The two end rings are each formed by seven alpha subunits, and the two central rings are each formed by seven beta subunits. The catalytic chamber with the active sites is on the inside of the barrel.</text>
</comment>
<gene>
    <name evidence="5" type="ORF">PYX00_011861</name>
</gene>
<dbReference type="SUPFAM" id="SSF56235">
    <property type="entry name" value="N-terminal nucleophile aminohydrolases (Ntn hydrolases)"/>
    <property type="match status" value="1"/>
</dbReference>
<dbReference type="GO" id="GO:0051603">
    <property type="term" value="P:proteolysis involved in protein catabolic process"/>
    <property type="evidence" value="ECO:0007669"/>
    <property type="project" value="InterPro"/>
</dbReference>
<dbReference type="GO" id="GO:0005839">
    <property type="term" value="C:proteasome core complex"/>
    <property type="evidence" value="ECO:0007669"/>
    <property type="project" value="InterPro"/>
</dbReference>
<comment type="caution">
    <text evidence="5">The sequence shown here is derived from an EMBL/GenBank/DDBJ whole genome shotgun (WGS) entry which is preliminary data.</text>
</comment>
<evidence type="ECO:0000256" key="2">
    <source>
        <dbReference type="ARBA" id="ARBA00023242"/>
    </source>
</evidence>
<keyword evidence="2" id="KW-0539">Nucleus</keyword>
<evidence type="ECO:0000259" key="4">
    <source>
        <dbReference type="Pfam" id="PF22048"/>
    </source>
</evidence>
<dbReference type="InterPro" id="IPR001353">
    <property type="entry name" value="Proteasome_sua/b"/>
</dbReference>
<dbReference type="AlphaFoldDB" id="A0AAW2H8U2"/>
<dbReference type="Pfam" id="PF22048">
    <property type="entry name" value="LSO1_2-like"/>
    <property type="match status" value="1"/>
</dbReference>
<evidence type="ECO:0000256" key="1">
    <source>
        <dbReference type="ARBA" id="ARBA00016157"/>
    </source>
</evidence>
<dbReference type="Pfam" id="PF00227">
    <property type="entry name" value="Proteasome"/>
    <property type="match status" value="1"/>
</dbReference>